<dbReference type="Pfam" id="PF00359">
    <property type="entry name" value="PTS_EIIA_2"/>
    <property type="match status" value="1"/>
</dbReference>
<organism evidence="7 8">
    <name type="scientific">Enterococcus avium</name>
    <name type="common">Streptococcus avium</name>
    <dbReference type="NCBI Taxonomy" id="33945"/>
    <lineage>
        <taxon>Bacteria</taxon>
        <taxon>Bacillati</taxon>
        <taxon>Bacillota</taxon>
        <taxon>Bacilli</taxon>
        <taxon>Lactobacillales</taxon>
        <taxon>Enterococcaceae</taxon>
        <taxon>Enterococcus</taxon>
    </lineage>
</organism>
<keyword evidence="5" id="KW-0598">Phosphotransferase system</keyword>
<keyword evidence="4" id="KW-0808">Transferase</keyword>
<dbReference type="InterPro" id="IPR002178">
    <property type="entry name" value="PTS_EIIA_type-2_dom"/>
</dbReference>
<evidence type="ECO:0000259" key="6">
    <source>
        <dbReference type="PROSITE" id="PS51094"/>
    </source>
</evidence>
<dbReference type="EMBL" id="PDXQ01000002">
    <property type="protein sequence ID" value="TRZ28423.1"/>
    <property type="molecule type" value="Genomic_DNA"/>
</dbReference>
<proteinExistence type="predicted"/>
<dbReference type="Gene3D" id="3.40.930.10">
    <property type="entry name" value="Mannitol-specific EII, Chain A"/>
    <property type="match status" value="1"/>
</dbReference>
<dbReference type="CDD" id="cd00211">
    <property type="entry name" value="PTS_IIA_fru"/>
    <property type="match status" value="1"/>
</dbReference>
<evidence type="ECO:0000256" key="1">
    <source>
        <dbReference type="ARBA" id="ARBA00022448"/>
    </source>
</evidence>
<evidence type="ECO:0000256" key="5">
    <source>
        <dbReference type="ARBA" id="ARBA00022683"/>
    </source>
</evidence>
<reference evidence="7 8" key="1">
    <citation type="submission" date="2017-10" db="EMBL/GenBank/DDBJ databases">
        <title>FDA dAtabase for Regulatory Grade micrObial Sequences (FDA-ARGOS): Supporting development and validation of Infectious Disease Dx tests.</title>
        <authorList>
            <person name="Campos J."/>
            <person name="Goldberg B."/>
            <person name="Tallon L.J."/>
            <person name="Sadzewicz L."/>
            <person name="Sengamalay N."/>
            <person name="Ott S."/>
            <person name="Godinez A."/>
            <person name="Nagaraj S."/>
            <person name="Vyas G."/>
            <person name="Aluvathingal J."/>
            <person name="Nadendla S."/>
            <person name="Geyer C."/>
            <person name="Nandy P."/>
            <person name="Hobson J."/>
            <person name="Sichtig H."/>
        </authorList>
    </citation>
    <scope>NUCLEOTIDE SEQUENCE [LARGE SCALE GENOMIC DNA]</scope>
    <source>
        <strain evidence="7 8">FDAARGOS_185</strain>
    </source>
</reference>
<dbReference type="Proteomes" id="UP000316316">
    <property type="component" value="Unassembled WGS sequence"/>
</dbReference>
<dbReference type="PROSITE" id="PS51094">
    <property type="entry name" value="PTS_EIIA_TYPE_2"/>
    <property type="match status" value="1"/>
</dbReference>
<dbReference type="SUPFAM" id="SSF55804">
    <property type="entry name" value="Phoshotransferase/anion transport protein"/>
    <property type="match status" value="1"/>
</dbReference>
<dbReference type="GeneID" id="69570065"/>
<gene>
    <name evidence="7" type="ORF">AUF17_17040</name>
</gene>
<protein>
    <recommendedName>
        <fullName evidence="6">PTS EIIA type-2 domain-containing protein</fullName>
    </recommendedName>
</protein>
<dbReference type="AlphaFoldDB" id="A0A8B5VTH2"/>
<evidence type="ECO:0000313" key="7">
    <source>
        <dbReference type="EMBL" id="TRZ28423.1"/>
    </source>
</evidence>
<feature type="domain" description="PTS EIIA type-2" evidence="6">
    <location>
        <begin position="8"/>
        <end position="152"/>
    </location>
</feature>
<dbReference type="InterPro" id="IPR016152">
    <property type="entry name" value="PTrfase/Anion_transptr"/>
</dbReference>
<dbReference type="NCBIfam" id="TIGR00848">
    <property type="entry name" value="fruA"/>
    <property type="match status" value="1"/>
</dbReference>
<sequence length="152" mass="16818">MQEINLEQVLDEEIMGVQLPGNSKEDTIHYLAKLLLDKGYIKEIDGFVKDIYYRESLGKTGIGNFIAIPHGQSESVITNGIAIGEFKNEIPWETLDEKPVRIVCLFCVKAGDGGENEHLRMLAALAGKLGNDEVVAQLLNAKNVSEMKKAFL</sequence>
<evidence type="ECO:0000313" key="8">
    <source>
        <dbReference type="Proteomes" id="UP000316316"/>
    </source>
</evidence>
<dbReference type="GO" id="GO:0009401">
    <property type="term" value="P:phosphoenolpyruvate-dependent sugar phosphotransferase system"/>
    <property type="evidence" value="ECO:0007669"/>
    <property type="project" value="UniProtKB-KW"/>
</dbReference>
<dbReference type="InterPro" id="IPR051541">
    <property type="entry name" value="PTS_SugarTrans_NitroReg"/>
</dbReference>
<dbReference type="GO" id="GO:0008982">
    <property type="term" value="F:protein-N(PI)-phosphohistidine-sugar phosphotransferase activity"/>
    <property type="evidence" value="ECO:0007669"/>
    <property type="project" value="InterPro"/>
</dbReference>
<keyword evidence="1" id="KW-0813">Transport</keyword>
<dbReference type="RefSeq" id="WP_102866143.1">
    <property type="nucleotide sequence ID" value="NZ_CABHNH010000057.1"/>
</dbReference>
<keyword evidence="3" id="KW-0762">Sugar transport</keyword>
<dbReference type="PANTHER" id="PTHR47738:SF2">
    <property type="entry name" value="PTS SYSTEM FRUCTOSE-LIKE EIIA COMPONENT"/>
    <property type="match status" value="1"/>
</dbReference>
<evidence type="ECO:0000256" key="4">
    <source>
        <dbReference type="ARBA" id="ARBA00022679"/>
    </source>
</evidence>
<keyword evidence="2" id="KW-0597">Phosphoprotein</keyword>
<evidence type="ECO:0000256" key="3">
    <source>
        <dbReference type="ARBA" id="ARBA00022597"/>
    </source>
</evidence>
<dbReference type="PANTHER" id="PTHR47738">
    <property type="entry name" value="PTS SYSTEM FRUCTOSE-LIKE EIIA COMPONENT-RELATED"/>
    <property type="match status" value="1"/>
</dbReference>
<evidence type="ECO:0000256" key="2">
    <source>
        <dbReference type="ARBA" id="ARBA00022553"/>
    </source>
</evidence>
<dbReference type="InterPro" id="IPR004715">
    <property type="entry name" value="PTS_IIA_fruc"/>
</dbReference>
<accession>A0A8B5VTH2</accession>
<name>A0A8B5VTH2_ENTAV</name>
<dbReference type="PROSITE" id="PS00372">
    <property type="entry name" value="PTS_EIIA_TYPE_2_HIS"/>
    <property type="match status" value="1"/>
</dbReference>
<comment type="caution">
    <text evidence="7">The sequence shown here is derived from an EMBL/GenBank/DDBJ whole genome shotgun (WGS) entry which is preliminary data.</text>
</comment>
<dbReference type="GO" id="GO:0016020">
    <property type="term" value="C:membrane"/>
    <property type="evidence" value="ECO:0007669"/>
    <property type="project" value="InterPro"/>
</dbReference>